<dbReference type="EMBL" id="FTOQ01000001">
    <property type="protein sequence ID" value="SIS56582.1"/>
    <property type="molecule type" value="Genomic_DNA"/>
</dbReference>
<evidence type="ECO:0000313" key="9">
    <source>
        <dbReference type="Proteomes" id="UP000186684"/>
    </source>
</evidence>
<keyword evidence="3" id="KW-1003">Cell membrane</keyword>
<name>A0A1N7K4P9_9RHOB</name>
<dbReference type="RefSeq" id="WP_234990136.1">
    <property type="nucleotide sequence ID" value="NZ_FTOQ01000001.1"/>
</dbReference>
<keyword evidence="6 7" id="KW-0472">Membrane</keyword>
<evidence type="ECO:0000256" key="7">
    <source>
        <dbReference type="SAM" id="Phobius"/>
    </source>
</evidence>
<accession>A0A1N7K4P9</accession>
<keyword evidence="4 7" id="KW-0812">Transmembrane</keyword>
<proteinExistence type="inferred from homology"/>
<dbReference type="PANTHER" id="PTHR30086">
    <property type="entry name" value="ARGININE EXPORTER PROTEIN ARGO"/>
    <property type="match status" value="1"/>
</dbReference>
<evidence type="ECO:0000256" key="5">
    <source>
        <dbReference type="ARBA" id="ARBA00022989"/>
    </source>
</evidence>
<feature type="transmembrane region" description="Helical" evidence="7">
    <location>
        <begin position="121"/>
        <end position="141"/>
    </location>
</feature>
<dbReference type="Proteomes" id="UP000186684">
    <property type="component" value="Unassembled WGS sequence"/>
</dbReference>
<feature type="transmembrane region" description="Helical" evidence="7">
    <location>
        <begin position="47"/>
        <end position="75"/>
    </location>
</feature>
<evidence type="ECO:0000256" key="6">
    <source>
        <dbReference type="ARBA" id="ARBA00023136"/>
    </source>
</evidence>
<dbReference type="GO" id="GO:0005886">
    <property type="term" value="C:plasma membrane"/>
    <property type="evidence" value="ECO:0007669"/>
    <property type="project" value="UniProtKB-SubCell"/>
</dbReference>
<protein>
    <submittedName>
        <fullName evidence="8">Threonine/homoserine/homoserine lactone efflux protein</fullName>
    </submittedName>
</protein>
<keyword evidence="5 7" id="KW-1133">Transmembrane helix</keyword>
<dbReference type="PANTHER" id="PTHR30086:SF14">
    <property type="entry name" value="HOMOSERINE_HOMOSERINE LACTONE EFFLUX PROTEIN"/>
    <property type="match status" value="1"/>
</dbReference>
<feature type="transmembrane region" description="Helical" evidence="7">
    <location>
        <begin position="12"/>
        <end position="35"/>
    </location>
</feature>
<sequence length="207" mass="21160">MTDLFALPDWPTLLSFLGAGILLNLTPGADVMFAMASGARGGPRAGVAAAAGITAGATAHICATAFGLAAALAASPGAFEAIRWLGAAYLLYLAVQTWRAPPAAPETGGSARLGPAFRRGFLTNLLNPKVALFVLAFLPQFADPSRGPVWSQILTLGALFLVTGFVITAGYGAMAGALSAPLRRHGRAMNRIAALVFGALAVRLAWG</sequence>
<reference evidence="9" key="1">
    <citation type="submission" date="2017-01" db="EMBL/GenBank/DDBJ databases">
        <authorList>
            <person name="Varghese N."/>
            <person name="Submissions S."/>
        </authorList>
    </citation>
    <scope>NUCLEOTIDE SEQUENCE [LARGE SCALE GENOMIC DNA]</scope>
    <source>
        <strain evidence="9">DSM 29430</strain>
    </source>
</reference>
<feature type="transmembrane region" description="Helical" evidence="7">
    <location>
        <begin position="153"/>
        <end position="176"/>
    </location>
</feature>
<keyword evidence="9" id="KW-1185">Reference proteome</keyword>
<evidence type="ECO:0000256" key="1">
    <source>
        <dbReference type="ARBA" id="ARBA00004651"/>
    </source>
</evidence>
<evidence type="ECO:0000256" key="4">
    <source>
        <dbReference type="ARBA" id="ARBA00022692"/>
    </source>
</evidence>
<evidence type="ECO:0000256" key="3">
    <source>
        <dbReference type="ARBA" id="ARBA00022475"/>
    </source>
</evidence>
<organism evidence="8 9">
    <name type="scientific">Roseivivax lentus</name>
    <dbReference type="NCBI Taxonomy" id="633194"/>
    <lineage>
        <taxon>Bacteria</taxon>
        <taxon>Pseudomonadati</taxon>
        <taxon>Pseudomonadota</taxon>
        <taxon>Alphaproteobacteria</taxon>
        <taxon>Rhodobacterales</taxon>
        <taxon>Roseobacteraceae</taxon>
        <taxon>Roseivivax</taxon>
    </lineage>
</organism>
<dbReference type="InterPro" id="IPR001123">
    <property type="entry name" value="LeuE-type"/>
</dbReference>
<dbReference type="PIRSF" id="PIRSF006324">
    <property type="entry name" value="LeuE"/>
    <property type="match status" value="1"/>
</dbReference>
<comment type="similarity">
    <text evidence="2">Belongs to the Rht family.</text>
</comment>
<dbReference type="AlphaFoldDB" id="A0A1N7K4P9"/>
<comment type="subcellular location">
    <subcellularLocation>
        <location evidence="1">Cell membrane</location>
        <topology evidence="1">Multi-pass membrane protein</topology>
    </subcellularLocation>
</comment>
<dbReference type="GO" id="GO:0042970">
    <property type="term" value="F:homoserine transmembrane transporter activity"/>
    <property type="evidence" value="ECO:0007669"/>
    <property type="project" value="TreeGrafter"/>
</dbReference>
<evidence type="ECO:0000313" key="8">
    <source>
        <dbReference type="EMBL" id="SIS56582.1"/>
    </source>
</evidence>
<evidence type="ECO:0000256" key="2">
    <source>
        <dbReference type="ARBA" id="ARBA00007928"/>
    </source>
</evidence>
<dbReference type="STRING" id="633194.SAMN05421759_101459"/>
<gene>
    <name evidence="8" type="ORF">SAMN05421759_101459</name>
</gene>
<dbReference type="Pfam" id="PF01810">
    <property type="entry name" value="LysE"/>
    <property type="match status" value="1"/>
</dbReference>